<dbReference type="GO" id="GO:0046914">
    <property type="term" value="F:transition metal ion binding"/>
    <property type="evidence" value="ECO:0007669"/>
    <property type="project" value="InterPro"/>
</dbReference>
<dbReference type="InterPro" id="IPR052503">
    <property type="entry name" value="S100-fused_Epidermal_Struct"/>
</dbReference>
<dbReference type="InterPro" id="IPR011992">
    <property type="entry name" value="EF-hand-dom_pair"/>
</dbReference>
<reference evidence="9" key="3">
    <citation type="submission" date="2025-09" db="UniProtKB">
        <authorList>
            <consortium name="Ensembl"/>
        </authorList>
    </citation>
    <scope>IDENTIFICATION</scope>
</reference>
<dbReference type="GO" id="GO:0061436">
    <property type="term" value="P:establishment of skin barrier"/>
    <property type="evidence" value="ECO:0007669"/>
    <property type="project" value="TreeGrafter"/>
</dbReference>
<dbReference type="GO" id="GO:0005509">
    <property type="term" value="F:calcium ion binding"/>
    <property type="evidence" value="ECO:0007669"/>
    <property type="project" value="InterPro"/>
</dbReference>
<dbReference type="SUPFAM" id="SSF47473">
    <property type="entry name" value="EF-hand"/>
    <property type="match status" value="1"/>
</dbReference>
<feature type="compositionally biased region" description="Basic and acidic residues" evidence="7">
    <location>
        <begin position="154"/>
        <end position="163"/>
    </location>
</feature>
<dbReference type="PROSITE" id="PS00018">
    <property type="entry name" value="EF_HAND_1"/>
    <property type="match status" value="1"/>
</dbReference>
<dbReference type="PROSITE" id="PS00303">
    <property type="entry name" value="S100_CABP"/>
    <property type="match status" value="1"/>
</dbReference>
<keyword evidence="2" id="KW-0597">Phosphoprotein</keyword>
<evidence type="ECO:0000259" key="8">
    <source>
        <dbReference type="PROSITE" id="PS50222"/>
    </source>
</evidence>
<dbReference type="GO" id="GO:0001533">
    <property type="term" value="C:cornified envelope"/>
    <property type="evidence" value="ECO:0007669"/>
    <property type="project" value="TreeGrafter"/>
</dbReference>
<keyword evidence="5" id="KW-0106">Calcium</keyword>
<keyword evidence="3" id="KW-0479">Metal-binding</keyword>
<accession>A0A8C9B421</accession>
<dbReference type="PANTHER" id="PTHR22571">
    <property type="entry name" value="FILAGGRIN-RELATED"/>
    <property type="match status" value="1"/>
</dbReference>
<name>A0A8C9B421_PHOSS</name>
<reference evidence="9" key="1">
    <citation type="submission" date="2019-08" db="EMBL/GenBank/DDBJ databases">
        <title>Phocoena sinus (Vaquita) genome, mPhoSin1, primary haplotype.</title>
        <authorList>
            <person name="Morin P."/>
            <person name="Mountcastle J."/>
            <person name="Fungtammasan C."/>
            <person name="Rhie A."/>
            <person name="Rojas-Bracho L."/>
            <person name="Smith C.R."/>
            <person name="Taylor B.L."/>
            <person name="Gulland F.M.D."/>
            <person name="Musser W."/>
            <person name="Houck M."/>
            <person name="Haase B."/>
            <person name="Paez S."/>
            <person name="Howe K."/>
            <person name="Torrance J."/>
            <person name="Formenti G."/>
            <person name="Phillippy A."/>
            <person name="Ryder O."/>
            <person name="Jarvis E.D."/>
            <person name="Fedrigo O."/>
        </authorList>
    </citation>
    <scope>NUCLEOTIDE SEQUENCE [LARGE SCALE GENOMIC DNA]</scope>
</reference>
<dbReference type="PANTHER" id="PTHR22571:SF51">
    <property type="entry name" value="FILAGGRIN"/>
    <property type="match status" value="1"/>
</dbReference>
<reference evidence="9" key="2">
    <citation type="submission" date="2025-08" db="UniProtKB">
        <authorList>
            <consortium name="Ensembl"/>
        </authorList>
    </citation>
    <scope>IDENTIFICATION</scope>
</reference>
<dbReference type="InterPro" id="IPR001751">
    <property type="entry name" value="S100/CaBP7/8-like_CS"/>
</dbReference>
<dbReference type="Proteomes" id="UP000694554">
    <property type="component" value="Chromosome 1"/>
</dbReference>
<organism evidence="9 10">
    <name type="scientific">Phocoena sinus</name>
    <name type="common">Vaquita</name>
    <dbReference type="NCBI Taxonomy" id="42100"/>
    <lineage>
        <taxon>Eukaryota</taxon>
        <taxon>Metazoa</taxon>
        <taxon>Chordata</taxon>
        <taxon>Craniata</taxon>
        <taxon>Vertebrata</taxon>
        <taxon>Euteleostomi</taxon>
        <taxon>Mammalia</taxon>
        <taxon>Eutheria</taxon>
        <taxon>Laurasiatheria</taxon>
        <taxon>Artiodactyla</taxon>
        <taxon>Whippomorpha</taxon>
        <taxon>Cetacea</taxon>
        <taxon>Odontoceti</taxon>
        <taxon>Phocoenidae</taxon>
        <taxon>Phocoena</taxon>
    </lineage>
</organism>
<dbReference type="InterPro" id="IPR013787">
    <property type="entry name" value="S100_Ca-bd_sub"/>
</dbReference>
<dbReference type="PROSITE" id="PS50222">
    <property type="entry name" value="EF_HAND_2"/>
    <property type="match status" value="1"/>
</dbReference>
<evidence type="ECO:0000313" key="10">
    <source>
        <dbReference type="Proteomes" id="UP000694554"/>
    </source>
</evidence>
<dbReference type="InterPro" id="IPR034325">
    <property type="entry name" value="S-100_dom"/>
</dbReference>
<evidence type="ECO:0000256" key="7">
    <source>
        <dbReference type="SAM" id="MobiDB-lite"/>
    </source>
</evidence>
<evidence type="ECO:0000256" key="4">
    <source>
        <dbReference type="ARBA" id="ARBA00022737"/>
    </source>
</evidence>
<evidence type="ECO:0000256" key="1">
    <source>
        <dbReference type="ARBA" id="ARBA00004463"/>
    </source>
</evidence>
<feature type="compositionally biased region" description="Basic and acidic residues" evidence="7">
    <location>
        <begin position="118"/>
        <end position="141"/>
    </location>
</feature>
<evidence type="ECO:0000256" key="6">
    <source>
        <dbReference type="ARBA" id="ARBA00038258"/>
    </source>
</evidence>
<dbReference type="Pfam" id="PF01023">
    <property type="entry name" value="S_100"/>
    <property type="match status" value="1"/>
</dbReference>
<feature type="region of interest" description="Disordered" evidence="7">
    <location>
        <begin position="97"/>
        <end position="217"/>
    </location>
</feature>
<evidence type="ECO:0000256" key="3">
    <source>
        <dbReference type="ARBA" id="ARBA00022723"/>
    </source>
</evidence>
<keyword evidence="10" id="KW-1185">Reference proteome</keyword>
<keyword evidence="4" id="KW-0677">Repeat</keyword>
<feature type="domain" description="EF-hand" evidence="8">
    <location>
        <begin position="49"/>
        <end position="84"/>
    </location>
</feature>
<evidence type="ECO:0000313" key="9">
    <source>
        <dbReference type="Ensembl" id="ENSPSNP00000001268.1"/>
    </source>
</evidence>
<dbReference type="SMART" id="SM01394">
    <property type="entry name" value="S_100"/>
    <property type="match status" value="1"/>
</dbReference>
<protein>
    <recommendedName>
        <fullName evidence="8">EF-hand domain-containing protein</fullName>
    </recommendedName>
</protein>
<dbReference type="InterPro" id="IPR018247">
    <property type="entry name" value="EF_Hand_1_Ca_BS"/>
</dbReference>
<dbReference type="AlphaFoldDB" id="A0A8C9B421"/>
<comment type="similarity">
    <text evidence="6">Belongs to the S100-fused protein family.</text>
</comment>
<feature type="compositionally biased region" description="Basic and acidic residues" evidence="7">
    <location>
        <begin position="203"/>
        <end position="217"/>
    </location>
</feature>
<comment type="subcellular location">
    <subcellularLocation>
        <location evidence="1">Cytoplasmic granule</location>
    </subcellularLocation>
</comment>
<dbReference type="Ensembl" id="ENSPSNT00000001501.1">
    <property type="protein sequence ID" value="ENSPSNP00000001268.1"/>
    <property type="gene ID" value="ENSPSNG00000001017.1"/>
</dbReference>
<feature type="compositionally biased region" description="Basic residues" evidence="7">
    <location>
        <begin position="164"/>
        <end position="185"/>
    </location>
</feature>
<dbReference type="CDD" id="cd00213">
    <property type="entry name" value="S-100"/>
    <property type="match status" value="1"/>
</dbReference>
<dbReference type="GeneTree" id="ENSGT00940000154467"/>
<evidence type="ECO:0000256" key="2">
    <source>
        <dbReference type="ARBA" id="ARBA00022553"/>
    </source>
</evidence>
<sequence>MSTLLENITAIIKLFHEYSKTDKETDTLSAKELKELLEAEFQPILKNPDDPDTADVFMHILDVDHNNKIDFTEFFLMVFKLAQAYYYTQRPNFKTLGKKQKKNRYHYEDDTEEEDKEERERKSSHSRRSDGKKKDRTESPRGRGRSRHGSSSGREGRRGDRATSGHRNRSGKKHHESSREKKRRASPTELKERSHMSSVSPIREYEGKEEERGYENKGRECEKWIGSEHYYYEMTKTTLSQENVHYTFSEVIFSCHFLKKLVTLFLYISDSFFTFYRKL</sequence>
<proteinExistence type="inferred from homology"/>
<dbReference type="GO" id="GO:0036457">
    <property type="term" value="C:keratohyalin granule"/>
    <property type="evidence" value="ECO:0007669"/>
    <property type="project" value="TreeGrafter"/>
</dbReference>
<dbReference type="Gene3D" id="1.10.238.10">
    <property type="entry name" value="EF-hand"/>
    <property type="match status" value="1"/>
</dbReference>
<dbReference type="InterPro" id="IPR002048">
    <property type="entry name" value="EF_hand_dom"/>
</dbReference>
<evidence type="ECO:0000256" key="5">
    <source>
        <dbReference type="ARBA" id="ARBA00022837"/>
    </source>
</evidence>